<evidence type="ECO:0000313" key="2">
    <source>
        <dbReference type="Proteomes" id="UP000003344"/>
    </source>
</evidence>
<accession>D3A0C7</accession>
<gene>
    <name evidence="1" type="ORF">NEIMUCOT_06362</name>
</gene>
<protein>
    <submittedName>
        <fullName evidence="1">Uncharacterized protein</fullName>
    </submittedName>
</protein>
<evidence type="ECO:0000313" key="1">
    <source>
        <dbReference type="EMBL" id="EFC87208.1"/>
    </source>
</evidence>
<proteinExistence type="predicted"/>
<dbReference type="Proteomes" id="UP000003344">
    <property type="component" value="Unassembled WGS sequence"/>
</dbReference>
<dbReference type="EMBL" id="ACDX02000026">
    <property type="protein sequence ID" value="EFC87208.1"/>
    <property type="molecule type" value="Genomic_DNA"/>
</dbReference>
<name>D3A0C7_NEIM2</name>
<reference evidence="1 2" key="1">
    <citation type="submission" date="2009-10" db="EMBL/GenBank/DDBJ databases">
        <authorList>
            <person name="Weinstock G."/>
            <person name="Sodergren E."/>
            <person name="Clifton S."/>
            <person name="Fulton L."/>
            <person name="Fulton B."/>
            <person name="Courtney L."/>
            <person name="Fronick C."/>
            <person name="Harrison M."/>
            <person name="Strong C."/>
            <person name="Farmer C."/>
            <person name="Delahaunty K."/>
            <person name="Markovic C."/>
            <person name="Hall O."/>
            <person name="Minx P."/>
            <person name="Tomlinson C."/>
            <person name="Mitreva M."/>
            <person name="Nelson J."/>
            <person name="Hou S."/>
            <person name="Wollam A."/>
            <person name="Pepin K.H."/>
            <person name="Johnson M."/>
            <person name="Bhonagiri V."/>
            <person name="Nash W.E."/>
            <person name="Warren W."/>
            <person name="Chinwalla A."/>
            <person name="Mardis E.R."/>
            <person name="Wilson R.K."/>
        </authorList>
    </citation>
    <scope>NUCLEOTIDE SEQUENCE [LARGE SCALE GENOMIC DNA]</scope>
    <source>
        <strain evidence="2">ATCC 25996 / DSM 4631 / NCTC 10774 / M26</strain>
    </source>
</reference>
<dbReference type="AlphaFoldDB" id="D3A0C7"/>
<organism evidence="1 2">
    <name type="scientific">Neisseria mucosa (strain ATCC 25996 / DSM 4631 / NCTC 10774 / M26)</name>
    <dbReference type="NCBI Taxonomy" id="546266"/>
    <lineage>
        <taxon>Bacteria</taxon>
        <taxon>Pseudomonadati</taxon>
        <taxon>Pseudomonadota</taxon>
        <taxon>Betaproteobacteria</taxon>
        <taxon>Neisseriales</taxon>
        <taxon>Neisseriaceae</taxon>
        <taxon>Neisseria</taxon>
    </lineage>
</organism>
<sequence length="39" mass="4662">MISTFQTTFILEGRLKRKRIKRMAGRRKTDASDWLYSKA</sequence>
<comment type="caution">
    <text evidence="1">The sequence shown here is derived from an EMBL/GenBank/DDBJ whole genome shotgun (WGS) entry which is preliminary data.</text>
</comment>